<gene>
    <name evidence="6" type="ORF">NNL22_10390</name>
</gene>
<evidence type="ECO:0000256" key="4">
    <source>
        <dbReference type="ARBA" id="ARBA00023136"/>
    </source>
</evidence>
<dbReference type="GO" id="GO:0016020">
    <property type="term" value="C:membrane"/>
    <property type="evidence" value="ECO:0007669"/>
    <property type="project" value="UniProtKB-SubCell"/>
</dbReference>
<keyword evidence="7" id="KW-1185">Reference proteome</keyword>
<name>A0A9E8HFV8_9ALTE</name>
<evidence type="ECO:0000256" key="3">
    <source>
        <dbReference type="ARBA" id="ARBA00022989"/>
    </source>
</evidence>
<feature type="transmembrane region" description="Helical" evidence="5">
    <location>
        <begin position="158"/>
        <end position="178"/>
    </location>
</feature>
<sequence>MNETTPFDYTELLASPLFCIPLTLVAYLIGTRLYSLSGKNTFLQPVVSGILLVMVAITLLDIPYDHYFRGAEIIHFLLSTATVALAIPLYHNIKYIRENVRPLLITLFMSGIVACFTAVAIAWLLGASQEIMLSLAPKSITTPFAMGVAESIGGYPPLTAGFVIFTGIVVAVSATPIFKWLNINDPIIQGSAMGMVGHGIATARALELNSKTGAFSALSMGLMGVYTSICLPYAVRLFN</sequence>
<feature type="transmembrane region" description="Helical" evidence="5">
    <location>
        <begin position="73"/>
        <end position="91"/>
    </location>
</feature>
<dbReference type="PANTHER" id="PTHR30249:SF0">
    <property type="entry name" value="PLASTIDAL GLYCOLATE_GLYCERATE TRANSLOCATOR 1, CHLOROPLASTIC"/>
    <property type="match status" value="1"/>
</dbReference>
<dbReference type="AlphaFoldDB" id="A0A9E8HFV8"/>
<dbReference type="Pfam" id="PF04172">
    <property type="entry name" value="LrgB"/>
    <property type="match status" value="1"/>
</dbReference>
<dbReference type="PANTHER" id="PTHR30249">
    <property type="entry name" value="PUTATIVE SEROTONIN TRANSPORTER"/>
    <property type="match status" value="1"/>
</dbReference>
<feature type="transmembrane region" description="Helical" evidence="5">
    <location>
        <begin position="12"/>
        <end position="30"/>
    </location>
</feature>
<organism evidence="6 7">
    <name type="scientific">Alkalimarinus sediminis</name>
    <dbReference type="NCBI Taxonomy" id="1632866"/>
    <lineage>
        <taxon>Bacteria</taxon>
        <taxon>Pseudomonadati</taxon>
        <taxon>Pseudomonadota</taxon>
        <taxon>Gammaproteobacteria</taxon>
        <taxon>Alteromonadales</taxon>
        <taxon>Alteromonadaceae</taxon>
        <taxon>Alkalimarinus</taxon>
    </lineage>
</organism>
<evidence type="ECO:0000256" key="5">
    <source>
        <dbReference type="SAM" id="Phobius"/>
    </source>
</evidence>
<dbReference type="InterPro" id="IPR007300">
    <property type="entry name" value="CidB/LrgB"/>
</dbReference>
<feature type="transmembrane region" description="Helical" evidence="5">
    <location>
        <begin position="103"/>
        <end position="125"/>
    </location>
</feature>
<keyword evidence="4 5" id="KW-0472">Membrane</keyword>
<evidence type="ECO:0000256" key="1">
    <source>
        <dbReference type="ARBA" id="ARBA00004141"/>
    </source>
</evidence>
<evidence type="ECO:0000256" key="2">
    <source>
        <dbReference type="ARBA" id="ARBA00022692"/>
    </source>
</evidence>
<evidence type="ECO:0000313" key="6">
    <source>
        <dbReference type="EMBL" id="UZW73457.1"/>
    </source>
</evidence>
<dbReference type="EMBL" id="CP101527">
    <property type="protein sequence ID" value="UZW73457.1"/>
    <property type="molecule type" value="Genomic_DNA"/>
</dbReference>
<comment type="subcellular location">
    <subcellularLocation>
        <location evidence="1">Membrane</location>
        <topology evidence="1">Multi-pass membrane protein</topology>
    </subcellularLocation>
</comment>
<evidence type="ECO:0000313" key="7">
    <source>
        <dbReference type="Proteomes" id="UP001164472"/>
    </source>
</evidence>
<dbReference type="KEGG" id="asem:NNL22_10390"/>
<dbReference type="RefSeq" id="WP_251809598.1">
    <property type="nucleotide sequence ID" value="NZ_CP101527.1"/>
</dbReference>
<reference evidence="6" key="1">
    <citation type="submission" date="2022-07" db="EMBL/GenBank/DDBJ databases">
        <title>Alkalimarinus sp. nov., isolated from gut of a Alitta virens.</title>
        <authorList>
            <person name="Yang A.I."/>
            <person name="Shin N.-R."/>
        </authorList>
    </citation>
    <scope>NUCLEOTIDE SEQUENCE</scope>
    <source>
        <strain evidence="6">FA028</strain>
    </source>
</reference>
<dbReference type="Proteomes" id="UP001164472">
    <property type="component" value="Chromosome"/>
</dbReference>
<feature type="transmembrane region" description="Helical" evidence="5">
    <location>
        <begin position="214"/>
        <end position="235"/>
    </location>
</feature>
<keyword evidence="3 5" id="KW-1133">Transmembrane helix</keyword>
<feature type="transmembrane region" description="Helical" evidence="5">
    <location>
        <begin position="42"/>
        <end position="61"/>
    </location>
</feature>
<keyword evidence="2 5" id="KW-0812">Transmembrane</keyword>
<protein>
    <submittedName>
        <fullName evidence="6">LrgB family protein</fullName>
    </submittedName>
</protein>
<proteinExistence type="predicted"/>
<accession>A0A9E8HFV8</accession>